<dbReference type="PROSITE" id="PS00141">
    <property type="entry name" value="ASP_PROTEASE"/>
    <property type="match status" value="1"/>
</dbReference>
<keyword evidence="2" id="KW-1185">Reference proteome</keyword>
<gene>
    <name evidence="1" type="ORF">OTU49_014880</name>
</gene>
<dbReference type="InterPro" id="IPR021109">
    <property type="entry name" value="Peptidase_aspartic_dom_sf"/>
</dbReference>
<evidence type="ECO:0000313" key="1">
    <source>
        <dbReference type="EMBL" id="KAK8750521.1"/>
    </source>
</evidence>
<protein>
    <submittedName>
        <fullName evidence="1">Uncharacterized protein</fullName>
    </submittedName>
</protein>
<reference evidence="1 2" key="1">
    <citation type="journal article" date="2024" name="BMC Genomics">
        <title>Genome assembly of redclaw crayfish (Cherax quadricarinatus) provides insights into its immune adaptation and hypoxia tolerance.</title>
        <authorList>
            <person name="Liu Z."/>
            <person name="Zheng J."/>
            <person name="Li H."/>
            <person name="Fang K."/>
            <person name="Wang S."/>
            <person name="He J."/>
            <person name="Zhou D."/>
            <person name="Weng S."/>
            <person name="Chi M."/>
            <person name="Gu Z."/>
            <person name="He J."/>
            <person name="Li F."/>
            <person name="Wang M."/>
        </authorList>
    </citation>
    <scope>NUCLEOTIDE SEQUENCE [LARGE SCALE GENOMIC DNA]</scope>
    <source>
        <strain evidence="1">ZL_2023a</strain>
    </source>
</reference>
<organism evidence="1 2">
    <name type="scientific">Cherax quadricarinatus</name>
    <name type="common">Australian red claw crayfish</name>
    <dbReference type="NCBI Taxonomy" id="27406"/>
    <lineage>
        <taxon>Eukaryota</taxon>
        <taxon>Metazoa</taxon>
        <taxon>Ecdysozoa</taxon>
        <taxon>Arthropoda</taxon>
        <taxon>Crustacea</taxon>
        <taxon>Multicrustacea</taxon>
        <taxon>Malacostraca</taxon>
        <taxon>Eumalacostraca</taxon>
        <taxon>Eucarida</taxon>
        <taxon>Decapoda</taxon>
        <taxon>Pleocyemata</taxon>
        <taxon>Astacidea</taxon>
        <taxon>Parastacoidea</taxon>
        <taxon>Parastacidae</taxon>
        <taxon>Cherax</taxon>
    </lineage>
</organism>
<dbReference type="Proteomes" id="UP001445076">
    <property type="component" value="Unassembled WGS sequence"/>
</dbReference>
<sequence>MKLRSGRITRRGCRCSARLLKKFDSINVYLEPPPRLVNRPPSFSSRPWVSMQQEMNLVPVTINGIECTMLVDTGTSNTFIQHRLAQTLGLLERISGYSNIVLKLWEERRDVEIGLVKDVIAKFENG</sequence>
<dbReference type="GO" id="GO:0004190">
    <property type="term" value="F:aspartic-type endopeptidase activity"/>
    <property type="evidence" value="ECO:0007669"/>
    <property type="project" value="InterPro"/>
</dbReference>
<dbReference type="Pfam" id="PF13650">
    <property type="entry name" value="Asp_protease_2"/>
    <property type="match status" value="1"/>
</dbReference>
<evidence type="ECO:0000313" key="2">
    <source>
        <dbReference type="Proteomes" id="UP001445076"/>
    </source>
</evidence>
<proteinExistence type="predicted"/>
<dbReference type="InterPro" id="IPR001969">
    <property type="entry name" value="Aspartic_peptidase_AS"/>
</dbReference>
<accession>A0AAW0Y160</accession>
<dbReference type="SUPFAM" id="SSF50630">
    <property type="entry name" value="Acid proteases"/>
    <property type="match status" value="1"/>
</dbReference>
<comment type="caution">
    <text evidence="1">The sequence shown here is derived from an EMBL/GenBank/DDBJ whole genome shotgun (WGS) entry which is preliminary data.</text>
</comment>
<dbReference type="Gene3D" id="2.40.70.10">
    <property type="entry name" value="Acid Proteases"/>
    <property type="match status" value="1"/>
</dbReference>
<dbReference type="GO" id="GO:0006508">
    <property type="term" value="P:proteolysis"/>
    <property type="evidence" value="ECO:0007669"/>
    <property type="project" value="InterPro"/>
</dbReference>
<dbReference type="AlphaFoldDB" id="A0AAW0Y160"/>
<dbReference type="EMBL" id="JARKIK010000007">
    <property type="protein sequence ID" value="KAK8750521.1"/>
    <property type="molecule type" value="Genomic_DNA"/>
</dbReference>
<name>A0AAW0Y160_CHEQU</name>